<accession>A0AC35F442</accession>
<protein>
    <submittedName>
        <fullName evidence="2">Neurotransmitter-gated ion-channel ligand-binding domain-containing protein</fullName>
    </submittedName>
</protein>
<sequence>MRIYILVGVDEQQESIRLLLWSAQKWNDSGLKWNTSDFEGLKEINIPALDLWLPDWHIFNLVDSKDSVELSRTNARVNYKGEVAVDFYKIIKRKALFYIVTLIFPTYLIVTVSIIGLYVPHSAGGEREEKV</sequence>
<proteinExistence type="predicted"/>
<evidence type="ECO:0000313" key="2">
    <source>
        <dbReference type="WBParaSite" id="PS1159_v2.g13610.t1"/>
    </source>
</evidence>
<organism evidence="1 2">
    <name type="scientific">Panagrolaimus sp. PS1159</name>
    <dbReference type="NCBI Taxonomy" id="55785"/>
    <lineage>
        <taxon>Eukaryota</taxon>
        <taxon>Metazoa</taxon>
        <taxon>Ecdysozoa</taxon>
        <taxon>Nematoda</taxon>
        <taxon>Chromadorea</taxon>
        <taxon>Rhabditida</taxon>
        <taxon>Tylenchina</taxon>
        <taxon>Panagrolaimomorpha</taxon>
        <taxon>Panagrolaimoidea</taxon>
        <taxon>Panagrolaimidae</taxon>
        <taxon>Panagrolaimus</taxon>
    </lineage>
</organism>
<dbReference type="Proteomes" id="UP000887580">
    <property type="component" value="Unplaced"/>
</dbReference>
<evidence type="ECO:0000313" key="1">
    <source>
        <dbReference type="Proteomes" id="UP000887580"/>
    </source>
</evidence>
<name>A0AC35F442_9BILA</name>
<reference evidence="2" key="1">
    <citation type="submission" date="2022-11" db="UniProtKB">
        <authorList>
            <consortium name="WormBaseParasite"/>
        </authorList>
    </citation>
    <scope>IDENTIFICATION</scope>
</reference>
<dbReference type="WBParaSite" id="PS1159_v2.g13610.t1">
    <property type="protein sequence ID" value="PS1159_v2.g13610.t1"/>
    <property type="gene ID" value="PS1159_v2.g13610"/>
</dbReference>